<proteinExistence type="predicted"/>
<feature type="compositionally biased region" description="Polar residues" evidence="1">
    <location>
        <begin position="58"/>
        <end position="67"/>
    </location>
</feature>
<gene>
    <name evidence="2" type="ORF">UFOVP658_69</name>
</gene>
<sequence length="78" mass="8908">MGTKSEIIRRALNHHGIVVTTNIPEHIIDQLRLNGYKIRKSKKWEKGKWSARKEESSSMEQSIVTSDTDVDAMNVNSL</sequence>
<feature type="region of interest" description="Disordered" evidence="1">
    <location>
        <begin position="49"/>
        <end position="78"/>
    </location>
</feature>
<accession>A0A6J5NCY5</accession>
<name>A0A6J5NCY5_9CAUD</name>
<reference evidence="2" key="1">
    <citation type="submission" date="2020-04" db="EMBL/GenBank/DDBJ databases">
        <authorList>
            <person name="Chiriac C."/>
            <person name="Salcher M."/>
            <person name="Ghai R."/>
            <person name="Kavagutti S V."/>
        </authorList>
    </citation>
    <scope>NUCLEOTIDE SEQUENCE</scope>
</reference>
<evidence type="ECO:0000313" key="2">
    <source>
        <dbReference type="EMBL" id="CAB4156492.1"/>
    </source>
</evidence>
<organism evidence="2">
    <name type="scientific">uncultured Caudovirales phage</name>
    <dbReference type="NCBI Taxonomy" id="2100421"/>
    <lineage>
        <taxon>Viruses</taxon>
        <taxon>Duplodnaviria</taxon>
        <taxon>Heunggongvirae</taxon>
        <taxon>Uroviricota</taxon>
        <taxon>Caudoviricetes</taxon>
        <taxon>Peduoviridae</taxon>
        <taxon>Maltschvirus</taxon>
        <taxon>Maltschvirus maltsch</taxon>
    </lineage>
</organism>
<evidence type="ECO:0000256" key="1">
    <source>
        <dbReference type="SAM" id="MobiDB-lite"/>
    </source>
</evidence>
<protein>
    <submittedName>
        <fullName evidence="2">Uncharacterized protein</fullName>
    </submittedName>
</protein>
<dbReference type="EMBL" id="LR796639">
    <property type="protein sequence ID" value="CAB4156492.1"/>
    <property type="molecule type" value="Genomic_DNA"/>
</dbReference>